<keyword evidence="5" id="KW-0812">Transmembrane</keyword>
<dbReference type="PROSITE" id="PS01124">
    <property type="entry name" value="HTH_ARAC_FAMILY_2"/>
    <property type="match status" value="1"/>
</dbReference>
<dbReference type="EMBL" id="WIXK01000008">
    <property type="protein sequence ID" value="MQY43840.1"/>
    <property type="molecule type" value="Genomic_DNA"/>
</dbReference>
<evidence type="ECO:0000313" key="7">
    <source>
        <dbReference type="EMBL" id="MQY43840.1"/>
    </source>
</evidence>
<keyword evidence="2" id="KW-0238">DNA-binding</keyword>
<evidence type="ECO:0000256" key="1">
    <source>
        <dbReference type="ARBA" id="ARBA00023015"/>
    </source>
</evidence>
<evidence type="ECO:0000256" key="3">
    <source>
        <dbReference type="ARBA" id="ARBA00023163"/>
    </source>
</evidence>
<feature type="transmembrane region" description="Helical" evidence="5">
    <location>
        <begin position="150"/>
        <end position="170"/>
    </location>
</feature>
<keyword evidence="5" id="KW-0472">Membrane</keyword>
<feature type="transmembrane region" description="Helical" evidence="5">
    <location>
        <begin position="176"/>
        <end position="195"/>
    </location>
</feature>
<evidence type="ECO:0000256" key="2">
    <source>
        <dbReference type="ARBA" id="ARBA00023125"/>
    </source>
</evidence>
<dbReference type="GO" id="GO:0043565">
    <property type="term" value="F:sequence-specific DNA binding"/>
    <property type="evidence" value="ECO:0007669"/>
    <property type="project" value="InterPro"/>
</dbReference>
<feature type="region of interest" description="Disordered" evidence="4">
    <location>
        <begin position="203"/>
        <end position="224"/>
    </location>
</feature>
<dbReference type="GO" id="GO:0003700">
    <property type="term" value="F:DNA-binding transcription factor activity"/>
    <property type="evidence" value="ECO:0007669"/>
    <property type="project" value="InterPro"/>
</dbReference>
<dbReference type="Gene3D" id="1.10.10.60">
    <property type="entry name" value="Homeodomain-like"/>
    <property type="match status" value="1"/>
</dbReference>
<dbReference type="PANTHER" id="PTHR43280">
    <property type="entry name" value="ARAC-FAMILY TRANSCRIPTIONAL REGULATOR"/>
    <property type="match status" value="1"/>
</dbReference>
<keyword evidence="3" id="KW-0804">Transcription</keyword>
<dbReference type="AlphaFoldDB" id="A0A844AN13"/>
<sequence>MPMIPIPAFVALVLGYLAIRTALSEGRLFLVLFLFACAVQSLLVALVGGYGIIELQPILPVSATLVPPLAWISFQDALVRRMSLRAMLVHAVAPAFTLFCRVFAPETIDFVVPLVFAGYGGALLLQLRAGSDMPLARLEAGRVPAMLWQVLGWALIGSALSDVLIVVAFLTNNAEWANWLITISSSLALLLLGVLSGSPSASGAPGVEASDEGQATPQAPRQTSQEDIEIIKSLEVFLTREPLHLDPNLTLARLARRLHLPEKRLSMAVNRATGANVSRYINSWRVRHACSRIEQGASVTAAMLDSGFNTKSNFNRAFLRETGVSPSQWRRGETSNVTRMAGGISTGS</sequence>
<evidence type="ECO:0000313" key="8">
    <source>
        <dbReference type="Proteomes" id="UP000436694"/>
    </source>
</evidence>
<dbReference type="Pfam" id="PF12833">
    <property type="entry name" value="HTH_18"/>
    <property type="match status" value="1"/>
</dbReference>
<feature type="transmembrane region" description="Helical" evidence="5">
    <location>
        <begin position="86"/>
        <end position="104"/>
    </location>
</feature>
<reference evidence="7 8" key="1">
    <citation type="submission" date="2019-10" db="EMBL/GenBank/DDBJ databases">
        <title>Epibacterium sp. nov., isolated from seawater.</title>
        <authorList>
            <person name="Zhang X."/>
            <person name="Li N."/>
        </authorList>
    </citation>
    <scope>NUCLEOTIDE SEQUENCE [LARGE SCALE GENOMIC DNA]</scope>
    <source>
        <strain evidence="7 8">SM1969</strain>
    </source>
</reference>
<dbReference type="Proteomes" id="UP000436694">
    <property type="component" value="Unassembled WGS sequence"/>
</dbReference>
<protein>
    <submittedName>
        <fullName evidence="7">Helix-turn-helix domain-containing protein</fullName>
    </submittedName>
</protein>
<feature type="transmembrane region" description="Helical" evidence="5">
    <location>
        <begin position="30"/>
        <end position="52"/>
    </location>
</feature>
<feature type="domain" description="HTH araC/xylS-type" evidence="6">
    <location>
        <begin position="228"/>
        <end position="332"/>
    </location>
</feature>
<proteinExistence type="predicted"/>
<keyword evidence="8" id="KW-1185">Reference proteome</keyword>
<dbReference type="RefSeq" id="WP_153548735.1">
    <property type="nucleotide sequence ID" value="NZ_WIXK01000008.1"/>
</dbReference>
<keyword evidence="1" id="KW-0805">Transcription regulation</keyword>
<feature type="transmembrane region" description="Helical" evidence="5">
    <location>
        <begin position="110"/>
        <end position="129"/>
    </location>
</feature>
<dbReference type="InterPro" id="IPR009057">
    <property type="entry name" value="Homeodomain-like_sf"/>
</dbReference>
<gene>
    <name evidence="7" type="ORF">GG681_14435</name>
</gene>
<accession>A0A844AN13</accession>
<comment type="caution">
    <text evidence="7">The sequence shown here is derived from an EMBL/GenBank/DDBJ whole genome shotgun (WGS) entry which is preliminary data.</text>
</comment>
<dbReference type="SMART" id="SM00342">
    <property type="entry name" value="HTH_ARAC"/>
    <property type="match status" value="1"/>
</dbReference>
<dbReference type="InterPro" id="IPR018060">
    <property type="entry name" value="HTH_AraC"/>
</dbReference>
<dbReference type="PANTHER" id="PTHR43280:SF29">
    <property type="entry name" value="ARAC-FAMILY TRANSCRIPTIONAL REGULATOR"/>
    <property type="match status" value="1"/>
</dbReference>
<name>A0A844AN13_9RHOB</name>
<evidence type="ECO:0000256" key="5">
    <source>
        <dbReference type="SAM" id="Phobius"/>
    </source>
</evidence>
<evidence type="ECO:0000259" key="6">
    <source>
        <dbReference type="PROSITE" id="PS01124"/>
    </source>
</evidence>
<evidence type="ECO:0000256" key="4">
    <source>
        <dbReference type="SAM" id="MobiDB-lite"/>
    </source>
</evidence>
<feature type="transmembrane region" description="Helical" evidence="5">
    <location>
        <begin position="6"/>
        <end position="23"/>
    </location>
</feature>
<keyword evidence="5" id="KW-1133">Transmembrane helix</keyword>
<dbReference type="SUPFAM" id="SSF46689">
    <property type="entry name" value="Homeodomain-like"/>
    <property type="match status" value="1"/>
</dbReference>
<organism evidence="7 8">
    <name type="scientific">Tritonibacter aquimaris</name>
    <dbReference type="NCBI Taxonomy" id="2663379"/>
    <lineage>
        <taxon>Bacteria</taxon>
        <taxon>Pseudomonadati</taxon>
        <taxon>Pseudomonadota</taxon>
        <taxon>Alphaproteobacteria</taxon>
        <taxon>Rhodobacterales</taxon>
        <taxon>Paracoccaceae</taxon>
        <taxon>Tritonibacter</taxon>
    </lineage>
</organism>
<feature type="compositionally biased region" description="Polar residues" evidence="4">
    <location>
        <begin position="213"/>
        <end position="224"/>
    </location>
</feature>